<name>A0ABQ3VG03_9CHLR</name>
<feature type="transmembrane region" description="Helical" evidence="7">
    <location>
        <begin position="253"/>
        <end position="274"/>
    </location>
</feature>
<keyword evidence="6 7" id="KW-0472">Membrane</keyword>
<organism evidence="9 10">
    <name type="scientific">Dictyobacter formicarum</name>
    <dbReference type="NCBI Taxonomy" id="2778368"/>
    <lineage>
        <taxon>Bacteria</taxon>
        <taxon>Bacillati</taxon>
        <taxon>Chloroflexota</taxon>
        <taxon>Ktedonobacteria</taxon>
        <taxon>Ktedonobacterales</taxon>
        <taxon>Dictyobacteraceae</taxon>
        <taxon>Dictyobacter</taxon>
    </lineage>
</organism>
<evidence type="ECO:0000256" key="6">
    <source>
        <dbReference type="ARBA" id="ARBA00023136"/>
    </source>
</evidence>
<dbReference type="Gene3D" id="1.10.3720.10">
    <property type="entry name" value="MetI-like"/>
    <property type="match status" value="1"/>
</dbReference>
<dbReference type="CDD" id="cd06261">
    <property type="entry name" value="TM_PBP2"/>
    <property type="match status" value="1"/>
</dbReference>
<evidence type="ECO:0000256" key="5">
    <source>
        <dbReference type="ARBA" id="ARBA00022989"/>
    </source>
</evidence>
<protein>
    <submittedName>
        <fullName evidence="9">ABC transporter permease protein YtcP</fullName>
    </submittedName>
</protein>
<evidence type="ECO:0000256" key="7">
    <source>
        <dbReference type="RuleBase" id="RU363032"/>
    </source>
</evidence>
<evidence type="ECO:0000313" key="10">
    <source>
        <dbReference type="Proteomes" id="UP000635565"/>
    </source>
</evidence>
<feature type="transmembrane region" description="Helical" evidence="7">
    <location>
        <begin position="12"/>
        <end position="35"/>
    </location>
</feature>
<dbReference type="Pfam" id="PF00528">
    <property type="entry name" value="BPD_transp_1"/>
    <property type="match status" value="1"/>
</dbReference>
<comment type="similarity">
    <text evidence="7">Belongs to the binding-protein-dependent transport system permease family.</text>
</comment>
<dbReference type="SUPFAM" id="SSF161098">
    <property type="entry name" value="MetI-like"/>
    <property type="match status" value="1"/>
</dbReference>
<keyword evidence="10" id="KW-1185">Reference proteome</keyword>
<evidence type="ECO:0000256" key="4">
    <source>
        <dbReference type="ARBA" id="ARBA00022692"/>
    </source>
</evidence>
<dbReference type="Proteomes" id="UP000635565">
    <property type="component" value="Unassembled WGS sequence"/>
</dbReference>
<dbReference type="InterPro" id="IPR035906">
    <property type="entry name" value="MetI-like_sf"/>
</dbReference>
<sequence>MPTWERSSFLSRWALYISMLLLAVIMLFPFVYILAVSLSSYADVAGGRLIIFPLHPTLEAYQWILKGGTVVQGLLVSITVTLLGTAISMLLTTTMAYGLSRKNVIGSKVLLWMVLLAMLLAPTMITRYLVVRELHLIDTIWALVIPSAVAPFNLIVMRQFFMALPQELMESAKMDGANDLRTFWSIVLPLSKAPLAAISLFYAVGQWNSFFDAVLFINNAQLYPITIVMRQIILQGTIPADTGVVTDVAPPDITIQMAVVVITIIPILIVYPFLQKHFAKGVLTGAIKG</sequence>
<comment type="subcellular location">
    <subcellularLocation>
        <location evidence="1 7">Cell membrane</location>
        <topology evidence="1 7">Multi-pass membrane protein</topology>
    </subcellularLocation>
</comment>
<reference evidence="9 10" key="1">
    <citation type="journal article" date="2021" name="Int. J. Syst. Evol. Microbiol.">
        <title>Reticulibacter mediterranei gen. nov., sp. nov., within the new family Reticulibacteraceae fam. nov., and Ktedonospora formicarum gen. nov., sp. nov., Ktedonobacter robiniae sp. nov., Dictyobacter formicarum sp. nov. and Dictyobacter arantiisoli sp. nov., belonging to the class Ktedonobacteria.</title>
        <authorList>
            <person name="Yabe S."/>
            <person name="Zheng Y."/>
            <person name="Wang C.M."/>
            <person name="Sakai Y."/>
            <person name="Abe K."/>
            <person name="Yokota A."/>
            <person name="Donadio S."/>
            <person name="Cavaletti L."/>
            <person name="Monciardini P."/>
        </authorList>
    </citation>
    <scope>NUCLEOTIDE SEQUENCE [LARGE SCALE GENOMIC DNA]</scope>
    <source>
        <strain evidence="9 10">SOSP1-9</strain>
    </source>
</reference>
<feature type="transmembrane region" description="Helical" evidence="7">
    <location>
        <begin position="74"/>
        <end position="97"/>
    </location>
</feature>
<evidence type="ECO:0000259" key="8">
    <source>
        <dbReference type="PROSITE" id="PS50928"/>
    </source>
</evidence>
<dbReference type="InterPro" id="IPR000515">
    <property type="entry name" value="MetI-like"/>
</dbReference>
<feature type="transmembrane region" description="Helical" evidence="7">
    <location>
        <begin position="140"/>
        <end position="161"/>
    </location>
</feature>
<dbReference type="RefSeq" id="WP_201361694.1">
    <property type="nucleotide sequence ID" value="NZ_BNJJ01000005.1"/>
</dbReference>
<dbReference type="EMBL" id="BNJJ01000005">
    <property type="protein sequence ID" value="GHO84046.1"/>
    <property type="molecule type" value="Genomic_DNA"/>
</dbReference>
<feature type="transmembrane region" description="Helical" evidence="7">
    <location>
        <begin position="109"/>
        <end position="128"/>
    </location>
</feature>
<evidence type="ECO:0000256" key="2">
    <source>
        <dbReference type="ARBA" id="ARBA00022448"/>
    </source>
</evidence>
<evidence type="ECO:0000313" key="9">
    <source>
        <dbReference type="EMBL" id="GHO84046.1"/>
    </source>
</evidence>
<dbReference type="PANTHER" id="PTHR43744">
    <property type="entry name" value="ABC TRANSPORTER PERMEASE PROTEIN MG189-RELATED-RELATED"/>
    <property type="match status" value="1"/>
</dbReference>
<dbReference type="PANTHER" id="PTHR43744:SF9">
    <property type="entry name" value="POLYGALACTURONAN_RHAMNOGALACTURONAN TRANSPORT SYSTEM PERMEASE PROTEIN YTCP"/>
    <property type="match status" value="1"/>
</dbReference>
<evidence type="ECO:0000256" key="3">
    <source>
        <dbReference type="ARBA" id="ARBA00022475"/>
    </source>
</evidence>
<keyword evidence="2 7" id="KW-0813">Transport</keyword>
<accession>A0ABQ3VG03</accession>
<comment type="caution">
    <text evidence="9">The sequence shown here is derived from an EMBL/GenBank/DDBJ whole genome shotgun (WGS) entry which is preliminary data.</text>
</comment>
<dbReference type="PROSITE" id="PS50928">
    <property type="entry name" value="ABC_TM1"/>
    <property type="match status" value="1"/>
</dbReference>
<keyword evidence="4 7" id="KW-0812">Transmembrane</keyword>
<keyword evidence="3" id="KW-1003">Cell membrane</keyword>
<feature type="transmembrane region" description="Helical" evidence="7">
    <location>
        <begin position="182"/>
        <end position="204"/>
    </location>
</feature>
<gene>
    <name evidence="9" type="primary">ytcP_2</name>
    <name evidence="9" type="ORF">KSZ_20520</name>
</gene>
<keyword evidence="5 7" id="KW-1133">Transmembrane helix</keyword>
<proteinExistence type="inferred from homology"/>
<feature type="domain" description="ABC transmembrane type-1" evidence="8">
    <location>
        <begin position="74"/>
        <end position="274"/>
    </location>
</feature>
<evidence type="ECO:0000256" key="1">
    <source>
        <dbReference type="ARBA" id="ARBA00004651"/>
    </source>
</evidence>